<dbReference type="PANTHER" id="PTHR10334">
    <property type="entry name" value="CYSTEINE-RICH SECRETORY PROTEIN-RELATED"/>
    <property type="match status" value="1"/>
</dbReference>
<evidence type="ECO:0000313" key="4">
    <source>
        <dbReference type="Proteomes" id="UP001217918"/>
    </source>
</evidence>
<dbReference type="PRINTS" id="PR00838">
    <property type="entry name" value="V5ALLERGEN"/>
</dbReference>
<evidence type="ECO:0000313" key="3">
    <source>
        <dbReference type="EMBL" id="KAK2074965.1"/>
    </source>
</evidence>
<keyword evidence="1" id="KW-0732">Signal</keyword>
<dbReference type="InterPro" id="IPR002413">
    <property type="entry name" value="V5_allergen-like"/>
</dbReference>
<dbReference type="InterPro" id="IPR034113">
    <property type="entry name" value="SCP_GAPR1-like"/>
</dbReference>
<dbReference type="InterPro" id="IPR001283">
    <property type="entry name" value="CRISP-related"/>
</dbReference>
<feature type="chain" id="PRO_5041997373" description="SCP domain-containing protein" evidence="1">
    <location>
        <begin position="23"/>
        <end position="175"/>
    </location>
</feature>
<dbReference type="Gene3D" id="3.40.33.10">
    <property type="entry name" value="CAP"/>
    <property type="match status" value="1"/>
</dbReference>
<dbReference type="InterPro" id="IPR014044">
    <property type="entry name" value="CAP_dom"/>
</dbReference>
<organism evidence="3 4">
    <name type="scientific">Phyllachora maydis</name>
    <dbReference type="NCBI Taxonomy" id="1825666"/>
    <lineage>
        <taxon>Eukaryota</taxon>
        <taxon>Fungi</taxon>
        <taxon>Dikarya</taxon>
        <taxon>Ascomycota</taxon>
        <taxon>Pezizomycotina</taxon>
        <taxon>Sordariomycetes</taxon>
        <taxon>Sordariomycetidae</taxon>
        <taxon>Phyllachorales</taxon>
        <taxon>Phyllachoraceae</taxon>
        <taxon>Phyllachora</taxon>
    </lineage>
</organism>
<keyword evidence="4" id="KW-1185">Reference proteome</keyword>
<sequence length="175" mass="18555">MIFKTITTPLALGLLLLTPATADVLTARALTSDQQAGLDVQNNGRRAKKVQPLAWDATLSAHAQAWADHLAQMDSLTHSSGDQRPGEGENLAFFGGAGADSAPLSGAAHLWMAEARNYHGQPIPLGNFASYGHYTQCVWSATTKVGMAWTKNANGNVYVVGRYSVPGNMAGQTPY</sequence>
<proteinExistence type="predicted"/>
<dbReference type="CDD" id="cd05382">
    <property type="entry name" value="CAP_GAPR1-like"/>
    <property type="match status" value="1"/>
</dbReference>
<name>A0AAD9ICV4_9PEZI</name>
<dbReference type="AlphaFoldDB" id="A0AAD9ICV4"/>
<dbReference type="Pfam" id="PF00188">
    <property type="entry name" value="CAP"/>
    <property type="match status" value="1"/>
</dbReference>
<dbReference type="SMART" id="SM00198">
    <property type="entry name" value="SCP"/>
    <property type="match status" value="1"/>
</dbReference>
<accession>A0AAD9ICV4</accession>
<dbReference type="Proteomes" id="UP001217918">
    <property type="component" value="Unassembled WGS sequence"/>
</dbReference>
<dbReference type="EMBL" id="JAQQPM010000009">
    <property type="protein sequence ID" value="KAK2074965.1"/>
    <property type="molecule type" value="Genomic_DNA"/>
</dbReference>
<reference evidence="3" key="1">
    <citation type="journal article" date="2023" name="Mol. Plant Microbe Interact.">
        <title>Elucidating the Obligate Nature and Biological Capacity of an Invasive Fungal Corn Pathogen.</title>
        <authorList>
            <person name="MacCready J.S."/>
            <person name="Roggenkamp E.M."/>
            <person name="Gdanetz K."/>
            <person name="Chilvers M.I."/>
        </authorList>
    </citation>
    <scope>NUCLEOTIDE SEQUENCE</scope>
    <source>
        <strain evidence="3">PM02</strain>
    </source>
</reference>
<evidence type="ECO:0000256" key="1">
    <source>
        <dbReference type="SAM" id="SignalP"/>
    </source>
</evidence>
<evidence type="ECO:0000259" key="2">
    <source>
        <dbReference type="SMART" id="SM00198"/>
    </source>
</evidence>
<protein>
    <recommendedName>
        <fullName evidence="2">SCP domain-containing protein</fullName>
    </recommendedName>
</protein>
<dbReference type="InterPro" id="IPR035940">
    <property type="entry name" value="CAP_sf"/>
</dbReference>
<feature type="signal peptide" evidence="1">
    <location>
        <begin position="1"/>
        <end position="22"/>
    </location>
</feature>
<comment type="caution">
    <text evidence="3">The sequence shown here is derived from an EMBL/GenBank/DDBJ whole genome shotgun (WGS) entry which is preliminary data.</text>
</comment>
<dbReference type="PRINTS" id="PR00837">
    <property type="entry name" value="V5TPXLIKE"/>
</dbReference>
<dbReference type="SUPFAM" id="SSF55797">
    <property type="entry name" value="PR-1-like"/>
    <property type="match status" value="1"/>
</dbReference>
<feature type="domain" description="SCP" evidence="2">
    <location>
        <begin position="32"/>
        <end position="171"/>
    </location>
</feature>
<gene>
    <name evidence="3" type="ORF">P8C59_009131</name>
</gene>